<accession>A0A8H7JAD5</accession>
<dbReference type="EMBL" id="RZGK01000002">
    <property type="protein sequence ID" value="KAF9700849.1"/>
    <property type="molecule type" value="Genomic_DNA"/>
</dbReference>
<sequence length="555" mass="61913">MTHDIRKSGIPVLAYAPFDVSPVSFSLIFRFNEGRATASLLLQSTLSIDGHDEKHAFILQVDADNLKPGKNSIGPATIPLPQWRLAQVSRQGNPQIRTLSLTLKKVCPVWCSTFPGPLRPKPDHEAAFTRLANLAKATKLHILFDYNWLHRDHHNIFRSLVDRPEQLTGFPVSRHYSKQYRREDWSVFNAGNAGEDATTEDEAPAEEAPPVYTKSSKRPRNVTPTPSPPPKRVLLSPYPDTHTSPTEKDSVATPSPKPPFSSATTPNLRFPLLTALPSALPQPIAASPQHPPSYTNLDDTSQKPASFAASSPGKPLSHGHTDIQRVIEQAAATILPSMLETLIPSLLPRLLTASSPSPTPSLQSMASRTSTSPPPPILSALGVSLGEHVTHRIEHELSSLYHHTVSYANHLRNAADAQFFDEREEERLAFERVAEVKFGEFKDVIEEYAEAEVERVECRLDELCDKVTEKVAKLEGEKADLEREREEYRKDKAELRLERECLRMDKQELRVDREDVRQQKRALQRERQVLLGATPADEPRGHVVRATRATSAPAS</sequence>
<evidence type="ECO:0000313" key="2">
    <source>
        <dbReference type="EMBL" id="KAF9700849.1"/>
    </source>
</evidence>
<feature type="region of interest" description="Disordered" evidence="1">
    <location>
        <begin position="282"/>
        <end position="319"/>
    </location>
</feature>
<gene>
    <name evidence="2" type="ORF">EKO04_000003</name>
</gene>
<dbReference type="Proteomes" id="UP000651452">
    <property type="component" value="Unassembled WGS sequence"/>
</dbReference>
<feature type="compositionally biased region" description="Polar residues" evidence="1">
    <location>
        <begin position="292"/>
        <end position="304"/>
    </location>
</feature>
<proteinExistence type="predicted"/>
<feature type="region of interest" description="Disordered" evidence="1">
    <location>
        <begin position="191"/>
        <end position="266"/>
    </location>
</feature>
<feature type="region of interest" description="Disordered" evidence="1">
    <location>
        <begin position="354"/>
        <end position="375"/>
    </location>
</feature>
<reference evidence="2" key="2">
    <citation type="submission" date="2020-09" db="EMBL/GenBank/DDBJ databases">
        <title>Reference genome assembly for Australian Ascochyta lentis isolate Al4.</title>
        <authorList>
            <person name="Lee R.C."/>
            <person name="Farfan-Caceres L.M."/>
            <person name="Debler J.W."/>
            <person name="Williams A.H."/>
            <person name="Henares B.M."/>
        </authorList>
    </citation>
    <scope>NUCLEOTIDE SEQUENCE</scope>
    <source>
        <strain evidence="2">Al4</strain>
    </source>
</reference>
<reference evidence="2" key="1">
    <citation type="submission" date="2018-12" db="EMBL/GenBank/DDBJ databases">
        <authorList>
            <person name="Syme R.A."/>
            <person name="Farfan-Caceres L."/>
            <person name="Lichtenzveig J."/>
        </authorList>
    </citation>
    <scope>NUCLEOTIDE SEQUENCE</scope>
    <source>
        <strain evidence="2">Al4</strain>
    </source>
</reference>
<evidence type="ECO:0000313" key="3">
    <source>
        <dbReference type="Proteomes" id="UP000651452"/>
    </source>
</evidence>
<dbReference type="OrthoDB" id="3737134at2759"/>
<comment type="caution">
    <text evidence="2">The sequence shown here is derived from an EMBL/GenBank/DDBJ whole genome shotgun (WGS) entry which is preliminary data.</text>
</comment>
<protein>
    <submittedName>
        <fullName evidence="2">Uncharacterized protein</fullName>
    </submittedName>
</protein>
<feature type="region of interest" description="Disordered" evidence="1">
    <location>
        <begin position="532"/>
        <end position="555"/>
    </location>
</feature>
<keyword evidence="3" id="KW-1185">Reference proteome</keyword>
<dbReference type="AlphaFoldDB" id="A0A8H7JAD5"/>
<name>A0A8H7JAD5_9PLEO</name>
<evidence type="ECO:0000256" key="1">
    <source>
        <dbReference type="SAM" id="MobiDB-lite"/>
    </source>
</evidence>
<organism evidence="2 3">
    <name type="scientific">Ascochyta lentis</name>
    <dbReference type="NCBI Taxonomy" id="205686"/>
    <lineage>
        <taxon>Eukaryota</taxon>
        <taxon>Fungi</taxon>
        <taxon>Dikarya</taxon>
        <taxon>Ascomycota</taxon>
        <taxon>Pezizomycotina</taxon>
        <taxon>Dothideomycetes</taxon>
        <taxon>Pleosporomycetidae</taxon>
        <taxon>Pleosporales</taxon>
        <taxon>Pleosporineae</taxon>
        <taxon>Didymellaceae</taxon>
        <taxon>Ascochyta</taxon>
    </lineage>
</organism>